<evidence type="ECO:0000259" key="4">
    <source>
        <dbReference type="PROSITE" id="PS50932"/>
    </source>
</evidence>
<dbReference type="PROSITE" id="PS50943">
    <property type="entry name" value="HTH_CROC1"/>
    <property type="match status" value="1"/>
</dbReference>
<name>A0A2I1K882_9LACT</name>
<dbReference type="InterPro" id="IPR010982">
    <property type="entry name" value="Lambda_DNA-bd_dom_sf"/>
</dbReference>
<dbReference type="SUPFAM" id="SSF47413">
    <property type="entry name" value="lambda repressor-like DNA-binding domains"/>
    <property type="match status" value="1"/>
</dbReference>
<sequence length="331" mass="37190">MTVTIKDVAERAGVAPSTVSRVLSDSTSISQKTKKRVRRVMEEMNYVPNYNARRLASRQSQTIGLVLPQASDAFYQNPFFPTVLRGITEAASTKEYGLMLSTGDTPERRKKHVEAMVQGKQVAGLIFLYANDNDPILEFIKSINFPAVVMGTPENGQLNAVDNDNFSVAKELTEVLIQGGCRKLAYVGGDSHQYFVQKRLAGFKAALQEADLPFYPEDVYNDLTFLPRDGYQLMEDLLEAKDYDGLIIADHLVARGVKKALEVFHKHQVMTGTFKSFAAEPNPQDHRHPYFNLNSQQLGRRAVQILFDVLEDQANGSTRYLYEIVEAELMK</sequence>
<dbReference type="Pfam" id="PF00532">
    <property type="entry name" value="Peripla_BP_1"/>
    <property type="match status" value="1"/>
</dbReference>
<feature type="domain" description="HTH cro/C1-type" evidence="5">
    <location>
        <begin position="4"/>
        <end position="47"/>
    </location>
</feature>
<dbReference type="InterPro" id="IPR000843">
    <property type="entry name" value="HTH_LacI"/>
</dbReference>
<dbReference type="Gene3D" id="1.10.260.40">
    <property type="entry name" value="lambda repressor-like DNA-binding domains"/>
    <property type="match status" value="1"/>
</dbReference>
<dbReference type="Proteomes" id="UP000234775">
    <property type="component" value="Unassembled WGS sequence"/>
</dbReference>
<keyword evidence="1" id="KW-0805">Transcription regulation</keyword>
<dbReference type="InterPro" id="IPR001387">
    <property type="entry name" value="Cro/C1-type_HTH"/>
</dbReference>
<gene>
    <name evidence="6" type="ORF">CYJ27_03650</name>
</gene>
<dbReference type="PANTHER" id="PTHR30146">
    <property type="entry name" value="LACI-RELATED TRANSCRIPTIONAL REPRESSOR"/>
    <property type="match status" value="1"/>
</dbReference>
<dbReference type="SUPFAM" id="SSF53822">
    <property type="entry name" value="Periplasmic binding protein-like I"/>
    <property type="match status" value="1"/>
</dbReference>
<dbReference type="CDD" id="cd01392">
    <property type="entry name" value="HTH_LacI"/>
    <property type="match status" value="1"/>
</dbReference>
<evidence type="ECO:0000313" key="7">
    <source>
        <dbReference type="Proteomes" id="UP000234775"/>
    </source>
</evidence>
<dbReference type="GO" id="GO:0003700">
    <property type="term" value="F:DNA-binding transcription factor activity"/>
    <property type="evidence" value="ECO:0007669"/>
    <property type="project" value="TreeGrafter"/>
</dbReference>
<dbReference type="Gene3D" id="3.40.50.2300">
    <property type="match status" value="2"/>
</dbReference>
<proteinExistence type="predicted"/>
<dbReference type="EMBL" id="PKGZ01000002">
    <property type="protein sequence ID" value="PKY91775.1"/>
    <property type="molecule type" value="Genomic_DNA"/>
</dbReference>
<evidence type="ECO:0000256" key="1">
    <source>
        <dbReference type="ARBA" id="ARBA00023015"/>
    </source>
</evidence>
<organism evidence="6 7">
    <name type="scientific">Aerococcus christensenii</name>
    <dbReference type="NCBI Taxonomy" id="87541"/>
    <lineage>
        <taxon>Bacteria</taxon>
        <taxon>Bacillati</taxon>
        <taxon>Bacillota</taxon>
        <taxon>Bacilli</taxon>
        <taxon>Lactobacillales</taxon>
        <taxon>Aerococcaceae</taxon>
        <taxon>Aerococcus</taxon>
    </lineage>
</organism>
<feature type="domain" description="HTH lacI-type" evidence="4">
    <location>
        <begin position="3"/>
        <end position="57"/>
    </location>
</feature>
<evidence type="ECO:0000313" key="6">
    <source>
        <dbReference type="EMBL" id="PKY91775.1"/>
    </source>
</evidence>
<keyword evidence="2" id="KW-0238">DNA-binding</keyword>
<dbReference type="PROSITE" id="PS50932">
    <property type="entry name" value="HTH_LACI_2"/>
    <property type="match status" value="1"/>
</dbReference>
<dbReference type="PRINTS" id="PR00036">
    <property type="entry name" value="HTHLACI"/>
</dbReference>
<dbReference type="Pfam" id="PF00356">
    <property type="entry name" value="LacI"/>
    <property type="match status" value="1"/>
</dbReference>
<dbReference type="InterPro" id="IPR028082">
    <property type="entry name" value="Peripla_BP_I"/>
</dbReference>
<evidence type="ECO:0000259" key="5">
    <source>
        <dbReference type="PROSITE" id="PS50943"/>
    </source>
</evidence>
<evidence type="ECO:0000256" key="2">
    <source>
        <dbReference type="ARBA" id="ARBA00023125"/>
    </source>
</evidence>
<dbReference type="SMART" id="SM00354">
    <property type="entry name" value="HTH_LACI"/>
    <property type="match status" value="1"/>
</dbReference>
<accession>A0A2I1K882</accession>
<dbReference type="PANTHER" id="PTHR30146:SF109">
    <property type="entry name" value="HTH-TYPE TRANSCRIPTIONAL REGULATOR GALS"/>
    <property type="match status" value="1"/>
</dbReference>
<keyword evidence="3" id="KW-0804">Transcription</keyword>
<reference evidence="6 7" key="1">
    <citation type="submission" date="2017-12" db="EMBL/GenBank/DDBJ databases">
        <title>Phylogenetic diversity of female urinary microbiome.</title>
        <authorList>
            <person name="Thomas-White K."/>
            <person name="Wolfe A.J."/>
        </authorList>
    </citation>
    <scope>NUCLEOTIDE SEQUENCE [LARGE SCALE GENOMIC DNA]</scope>
    <source>
        <strain evidence="6 7">UMB0844</strain>
    </source>
</reference>
<keyword evidence="7" id="KW-1185">Reference proteome</keyword>
<dbReference type="InterPro" id="IPR001761">
    <property type="entry name" value="Peripla_BP/Lac1_sug-bd_dom"/>
</dbReference>
<comment type="caution">
    <text evidence="6">The sequence shown here is derived from an EMBL/GenBank/DDBJ whole genome shotgun (WGS) entry which is preliminary data.</text>
</comment>
<dbReference type="AlphaFoldDB" id="A0A2I1K882"/>
<evidence type="ECO:0000256" key="3">
    <source>
        <dbReference type="ARBA" id="ARBA00023163"/>
    </source>
</evidence>
<protein>
    <submittedName>
        <fullName evidence="6">LacI family transcriptional regulator</fullName>
    </submittedName>
</protein>
<dbReference type="GO" id="GO:0000976">
    <property type="term" value="F:transcription cis-regulatory region binding"/>
    <property type="evidence" value="ECO:0007669"/>
    <property type="project" value="TreeGrafter"/>
</dbReference>